<evidence type="ECO:0000313" key="3">
    <source>
        <dbReference type="Proteomes" id="UP000256373"/>
    </source>
</evidence>
<dbReference type="EMBL" id="QNUL01000002">
    <property type="protein sequence ID" value="REA63622.1"/>
    <property type="molecule type" value="Genomic_DNA"/>
</dbReference>
<gene>
    <name evidence="2" type="ORF">DSL64_04060</name>
</gene>
<evidence type="ECO:0000313" key="2">
    <source>
        <dbReference type="EMBL" id="REA63622.1"/>
    </source>
</evidence>
<sequence>MLLTTGHRIIRSRFTPARALENSFYKVRPGQKPKVLIAGRQDRELIWQKGRSGPEPDQKSDRSVSINQYGYDQ</sequence>
<comment type="caution">
    <text evidence="2">The sequence shown here is derived from an EMBL/GenBank/DDBJ whole genome shotgun (WGS) entry which is preliminary data.</text>
</comment>
<feature type="compositionally biased region" description="Polar residues" evidence="1">
    <location>
        <begin position="63"/>
        <end position="73"/>
    </location>
</feature>
<dbReference type="AlphaFoldDB" id="A0A3D8YG13"/>
<keyword evidence="3" id="KW-1185">Reference proteome</keyword>
<accession>A0A3D8YG13</accession>
<dbReference type="Proteomes" id="UP000256373">
    <property type="component" value="Unassembled WGS sequence"/>
</dbReference>
<feature type="region of interest" description="Disordered" evidence="1">
    <location>
        <begin position="48"/>
        <end position="73"/>
    </location>
</feature>
<organism evidence="2 3">
    <name type="scientific">Dyadobacter luteus</name>
    <dbReference type="NCBI Taxonomy" id="2259619"/>
    <lineage>
        <taxon>Bacteria</taxon>
        <taxon>Pseudomonadati</taxon>
        <taxon>Bacteroidota</taxon>
        <taxon>Cytophagia</taxon>
        <taxon>Cytophagales</taxon>
        <taxon>Spirosomataceae</taxon>
        <taxon>Dyadobacter</taxon>
    </lineage>
</organism>
<protein>
    <submittedName>
        <fullName evidence="2">Uncharacterized protein</fullName>
    </submittedName>
</protein>
<proteinExistence type="predicted"/>
<name>A0A3D8YG13_9BACT</name>
<evidence type="ECO:0000256" key="1">
    <source>
        <dbReference type="SAM" id="MobiDB-lite"/>
    </source>
</evidence>
<feature type="compositionally biased region" description="Basic and acidic residues" evidence="1">
    <location>
        <begin position="48"/>
        <end position="62"/>
    </location>
</feature>
<reference evidence="2 3" key="1">
    <citation type="submission" date="2018-07" db="EMBL/GenBank/DDBJ databases">
        <title>Dyadobacter roseus sp. nov., isolated from rose rhizosphere soil.</title>
        <authorList>
            <person name="Chen L."/>
        </authorList>
    </citation>
    <scope>NUCLEOTIDE SEQUENCE [LARGE SCALE GENOMIC DNA]</scope>
    <source>
        <strain evidence="2 3">RS19</strain>
    </source>
</reference>